<gene>
    <name evidence="2" type="ORF">AFUS01_LOCUS6089</name>
</gene>
<dbReference type="PANTHER" id="PTHR44269">
    <property type="entry name" value="DEHYDROGENASE/REDUCTASE SDR FAMILY MEMBER 7-RELATED"/>
    <property type="match status" value="1"/>
</dbReference>
<protein>
    <recommendedName>
        <fullName evidence="4">Dehydrogenase/reductase SDR family member 7</fullName>
    </recommendedName>
</protein>
<keyword evidence="1" id="KW-0560">Oxidoreductase</keyword>
<evidence type="ECO:0000313" key="3">
    <source>
        <dbReference type="Proteomes" id="UP000708208"/>
    </source>
</evidence>
<sequence>MDLFSLVCVLYITFISVCLAIIFLADSDVLTFISAHFGKAPEGEYDGKVVWVTGASSGIGEALAKELARCNAKLVLSARRKEELERVKTECRGINPSLKDDDVLVLPLDMVDLESHEPSLKKILNQFGKLDVLNGGGQFGIVSSAAGKVGVPNSGTYTASKHALHGYFEGLRMETYGQNIDITMLCPGPVFSGVLQNACTSKPGEKVNQQQLPTDKKMTAERCAYLCLVAMANRLNESWMSPLPVIPFLYLNAYQPYLASKIGKLMGKQTFQKIRDNRDTLKKD</sequence>
<dbReference type="AlphaFoldDB" id="A0A8J2JAE0"/>
<dbReference type="InterPro" id="IPR002347">
    <property type="entry name" value="SDR_fam"/>
</dbReference>
<dbReference type="OrthoDB" id="47007at2759"/>
<accession>A0A8J2JAE0</accession>
<dbReference type="PANTHER" id="PTHR44269:SF2">
    <property type="entry name" value="DEHYDROGENASE_REDUCTASE SDR FAMILY MEMBER 7"/>
    <property type="match status" value="1"/>
</dbReference>
<proteinExistence type="predicted"/>
<name>A0A8J2JAE0_9HEXA</name>
<dbReference type="Pfam" id="PF00106">
    <property type="entry name" value="adh_short"/>
    <property type="match status" value="2"/>
</dbReference>
<dbReference type="InterPro" id="IPR053011">
    <property type="entry name" value="SDR_family_member_7"/>
</dbReference>
<evidence type="ECO:0000256" key="1">
    <source>
        <dbReference type="ARBA" id="ARBA00023002"/>
    </source>
</evidence>
<evidence type="ECO:0000313" key="2">
    <source>
        <dbReference type="EMBL" id="CAG7716590.1"/>
    </source>
</evidence>
<keyword evidence="3" id="KW-1185">Reference proteome</keyword>
<dbReference type="GO" id="GO:0016491">
    <property type="term" value="F:oxidoreductase activity"/>
    <property type="evidence" value="ECO:0007669"/>
    <property type="project" value="UniProtKB-KW"/>
</dbReference>
<organism evidence="2 3">
    <name type="scientific">Allacma fusca</name>
    <dbReference type="NCBI Taxonomy" id="39272"/>
    <lineage>
        <taxon>Eukaryota</taxon>
        <taxon>Metazoa</taxon>
        <taxon>Ecdysozoa</taxon>
        <taxon>Arthropoda</taxon>
        <taxon>Hexapoda</taxon>
        <taxon>Collembola</taxon>
        <taxon>Symphypleona</taxon>
        <taxon>Sminthuridae</taxon>
        <taxon>Allacma</taxon>
    </lineage>
</organism>
<dbReference type="PROSITE" id="PS00061">
    <property type="entry name" value="ADH_SHORT"/>
    <property type="match status" value="1"/>
</dbReference>
<dbReference type="EMBL" id="CAJVCH010039623">
    <property type="protein sequence ID" value="CAG7716590.1"/>
    <property type="molecule type" value="Genomic_DNA"/>
</dbReference>
<dbReference type="InterPro" id="IPR020904">
    <property type="entry name" value="Sc_DH/Rdtase_CS"/>
</dbReference>
<comment type="caution">
    <text evidence="2">The sequence shown here is derived from an EMBL/GenBank/DDBJ whole genome shotgun (WGS) entry which is preliminary data.</text>
</comment>
<evidence type="ECO:0008006" key="4">
    <source>
        <dbReference type="Google" id="ProtNLM"/>
    </source>
</evidence>
<dbReference type="Proteomes" id="UP000708208">
    <property type="component" value="Unassembled WGS sequence"/>
</dbReference>
<reference evidence="2" key="1">
    <citation type="submission" date="2021-06" db="EMBL/GenBank/DDBJ databases">
        <authorList>
            <person name="Hodson N. C."/>
            <person name="Mongue J. A."/>
            <person name="Jaron S. K."/>
        </authorList>
    </citation>
    <scope>NUCLEOTIDE SEQUENCE</scope>
</reference>